<protein>
    <submittedName>
        <fullName evidence="7">NnrU family protein</fullName>
    </submittedName>
</protein>
<keyword evidence="8" id="KW-1185">Reference proteome</keyword>
<feature type="domain" description="NnrU" evidence="6">
    <location>
        <begin position="3"/>
        <end position="188"/>
    </location>
</feature>
<gene>
    <name evidence="7" type="ORF">G3I74_14740</name>
</gene>
<keyword evidence="2 5" id="KW-0812">Transmembrane</keyword>
<evidence type="ECO:0000256" key="1">
    <source>
        <dbReference type="ARBA" id="ARBA00004141"/>
    </source>
</evidence>
<evidence type="ECO:0000256" key="4">
    <source>
        <dbReference type="ARBA" id="ARBA00023136"/>
    </source>
</evidence>
<organism evidence="7 8">
    <name type="scientific">Wenzhouxiangella limi</name>
    <dbReference type="NCBI Taxonomy" id="2707351"/>
    <lineage>
        <taxon>Bacteria</taxon>
        <taxon>Pseudomonadati</taxon>
        <taxon>Pseudomonadota</taxon>
        <taxon>Gammaproteobacteria</taxon>
        <taxon>Chromatiales</taxon>
        <taxon>Wenzhouxiangellaceae</taxon>
        <taxon>Wenzhouxiangella</taxon>
    </lineage>
</organism>
<dbReference type="GO" id="GO:0016020">
    <property type="term" value="C:membrane"/>
    <property type="evidence" value="ECO:0007669"/>
    <property type="project" value="UniProtKB-SubCell"/>
</dbReference>
<sequence length="191" mass="20877">MTILILGLLLFLGIHSIRIVAEPARTGMVERMGLWGYKGVYSVFAVVGLVLIIVGYGQARLDPVILYQPPQFLTHLSMLLMVFVFPAFLAAYFPGRIHDALKHPMLVAVKAWAIAHLLVNGTLADVLLFGGFLVWAVFDRISVKRRADGGSDLALPRWGLNDAIVVVGGLGIYVAFAFWLHPILIGVPVFG</sequence>
<dbReference type="EMBL" id="JAAGSC010000044">
    <property type="protein sequence ID" value="NDY96986.1"/>
    <property type="molecule type" value="Genomic_DNA"/>
</dbReference>
<comment type="caution">
    <text evidence="7">The sequence shown here is derived from an EMBL/GenBank/DDBJ whole genome shotgun (WGS) entry which is preliminary data.</text>
</comment>
<feature type="transmembrane region" description="Helical" evidence="5">
    <location>
        <begin position="159"/>
        <end position="180"/>
    </location>
</feature>
<accession>A0A845V756</accession>
<feature type="transmembrane region" description="Helical" evidence="5">
    <location>
        <begin position="71"/>
        <end position="93"/>
    </location>
</feature>
<evidence type="ECO:0000313" key="7">
    <source>
        <dbReference type="EMBL" id="NDY96986.1"/>
    </source>
</evidence>
<evidence type="ECO:0000256" key="2">
    <source>
        <dbReference type="ARBA" id="ARBA00022692"/>
    </source>
</evidence>
<comment type="subcellular location">
    <subcellularLocation>
        <location evidence="1">Membrane</location>
        <topology evidence="1">Multi-pass membrane protein</topology>
    </subcellularLocation>
</comment>
<dbReference type="Pfam" id="PF07298">
    <property type="entry name" value="NnrU"/>
    <property type="match status" value="1"/>
</dbReference>
<reference evidence="7 8" key="1">
    <citation type="submission" date="2020-02" db="EMBL/GenBank/DDBJ databases">
        <authorList>
            <person name="Zhang X.-Y."/>
        </authorList>
    </citation>
    <scope>NUCLEOTIDE SEQUENCE [LARGE SCALE GENOMIC DNA]</scope>
    <source>
        <strain evidence="7 8">C33</strain>
    </source>
</reference>
<keyword evidence="4 5" id="KW-0472">Membrane</keyword>
<proteinExistence type="predicted"/>
<dbReference type="AlphaFoldDB" id="A0A845V756"/>
<feature type="transmembrane region" description="Helical" evidence="5">
    <location>
        <begin position="40"/>
        <end position="59"/>
    </location>
</feature>
<dbReference type="Proteomes" id="UP000484885">
    <property type="component" value="Unassembled WGS sequence"/>
</dbReference>
<dbReference type="InterPro" id="IPR009915">
    <property type="entry name" value="NnrU_dom"/>
</dbReference>
<evidence type="ECO:0000259" key="6">
    <source>
        <dbReference type="Pfam" id="PF07298"/>
    </source>
</evidence>
<keyword evidence="3 5" id="KW-1133">Transmembrane helix</keyword>
<evidence type="ECO:0000313" key="8">
    <source>
        <dbReference type="Proteomes" id="UP000484885"/>
    </source>
</evidence>
<evidence type="ECO:0000256" key="5">
    <source>
        <dbReference type="SAM" id="Phobius"/>
    </source>
</evidence>
<evidence type="ECO:0000256" key="3">
    <source>
        <dbReference type="ARBA" id="ARBA00022989"/>
    </source>
</evidence>
<dbReference type="RefSeq" id="WP_164212362.1">
    <property type="nucleotide sequence ID" value="NZ_JAAGSC010000044.1"/>
</dbReference>
<feature type="transmembrane region" description="Helical" evidence="5">
    <location>
        <begin position="113"/>
        <end position="138"/>
    </location>
</feature>
<name>A0A845V756_9GAMM</name>